<evidence type="ECO:0000313" key="2">
    <source>
        <dbReference type="EMBL" id="UOQ58592.1"/>
    </source>
</evidence>
<dbReference type="EMBL" id="CP095045">
    <property type="protein sequence ID" value="UOQ58592.1"/>
    <property type="molecule type" value="Genomic_DNA"/>
</dbReference>
<proteinExistence type="predicted"/>
<feature type="region of interest" description="Disordered" evidence="1">
    <location>
        <begin position="42"/>
        <end position="62"/>
    </location>
</feature>
<evidence type="ECO:0000313" key="3">
    <source>
        <dbReference type="Proteomes" id="UP000831786"/>
    </source>
</evidence>
<organism evidence="2 3">
    <name type="scientific">Leucobacter allii</name>
    <dbReference type="NCBI Taxonomy" id="2932247"/>
    <lineage>
        <taxon>Bacteria</taxon>
        <taxon>Bacillati</taxon>
        <taxon>Actinomycetota</taxon>
        <taxon>Actinomycetes</taxon>
        <taxon>Micrococcales</taxon>
        <taxon>Microbacteriaceae</taxon>
        <taxon>Leucobacter</taxon>
    </lineage>
</organism>
<protein>
    <recommendedName>
        <fullName evidence="4">DNA-binding protein</fullName>
    </recommendedName>
</protein>
<evidence type="ECO:0008006" key="4">
    <source>
        <dbReference type="Google" id="ProtNLM"/>
    </source>
</evidence>
<evidence type="ECO:0000256" key="1">
    <source>
        <dbReference type="SAM" id="MobiDB-lite"/>
    </source>
</evidence>
<sequence>MNAASQLADEQEQPAVGTVFVGAAGAAKIADRHVETVRQAAREGELHGTQREGVNPRTHKPFRGAKWSFRPECVIAWVECLPCPHQRAARAPVNLADFRMER</sequence>
<reference evidence="2 3" key="1">
    <citation type="submission" date="2022-04" db="EMBL/GenBank/DDBJ databases">
        <title>Leucobacter sp. isolated from rhizosphere of garlic.</title>
        <authorList>
            <person name="Won M."/>
            <person name="Lee C.-M."/>
            <person name="Woen H.-Y."/>
            <person name="Kwon S.-W."/>
        </authorList>
    </citation>
    <scope>NUCLEOTIDE SEQUENCE [LARGE SCALE GENOMIC DNA]</scope>
    <source>
        <strain evidence="2 3">H21R-40</strain>
    </source>
</reference>
<dbReference type="RefSeq" id="WP_244729660.1">
    <property type="nucleotide sequence ID" value="NZ_CP095045.1"/>
</dbReference>
<name>A0ABY4FQN8_9MICO</name>
<keyword evidence="3" id="KW-1185">Reference proteome</keyword>
<dbReference type="Proteomes" id="UP000831786">
    <property type="component" value="Chromosome"/>
</dbReference>
<gene>
    <name evidence="2" type="ORF">MUN78_07140</name>
</gene>
<accession>A0ABY4FQN8</accession>